<dbReference type="AlphaFoldDB" id="A0ABD2C9R7"/>
<name>A0ABD2C9R7_VESMC</name>
<evidence type="ECO:0000313" key="1">
    <source>
        <dbReference type="EMBL" id="KAL2741709.1"/>
    </source>
</evidence>
<reference evidence="1 2" key="1">
    <citation type="journal article" date="2024" name="Ann. Entomol. Soc. Am.">
        <title>Genomic analyses of the southern and eastern yellowjacket wasps (Hymenoptera: Vespidae) reveal evolutionary signatures of social life.</title>
        <authorList>
            <person name="Catto M.A."/>
            <person name="Caine P.B."/>
            <person name="Orr S.E."/>
            <person name="Hunt B.G."/>
            <person name="Goodisman M.A.D."/>
        </authorList>
    </citation>
    <scope>NUCLEOTIDE SEQUENCE [LARGE SCALE GENOMIC DNA]</scope>
    <source>
        <strain evidence="1">232</strain>
        <tissue evidence="1">Head and thorax</tissue>
    </source>
</reference>
<proteinExistence type="predicted"/>
<feature type="non-terminal residue" evidence="1">
    <location>
        <position position="86"/>
    </location>
</feature>
<accession>A0ABD2C9R7</accession>
<comment type="caution">
    <text evidence="1">The sequence shown here is derived from an EMBL/GenBank/DDBJ whole genome shotgun (WGS) entry which is preliminary data.</text>
</comment>
<sequence>MSNSRHQLTALHPIVSALLVSIEIEPSELPQAKIKPNSCGAQATELTEESCPNCHLNMLLTSNHNNPFQHHESYLRDLYQQRTKGY</sequence>
<gene>
    <name evidence="1" type="ORF">V1477_009338</name>
</gene>
<evidence type="ECO:0000313" key="2">
    <source>
        <dbReference type="Proteomes" id="UP001607303"/>
    </source>
</evidence>
<dbReference type="EMBL" id="JAYRBN010000058">
    <property type="protein sequence ID" value="KAL2741709.1"/>
    <property type="molecule type" value="Genomic_DNA"/>
</dbReference>
<organism evidence="1 2">
    <name type="scientific">Vespula maculifrons</name>
    <name type="common">Eastern yellow jacket</name>
    <name type="synonym">Wasp</name>
    <dbReference type="NCBI Taxonomy" id="7453"/>
    <lineage>
        <taxon>Eukaryota</taxon>
        <taxon>Metazoa</taxon>
        <taxon>Ecdysozoa</taxon>
        <taxon>Arthropoda</taxon>
        <taxon>Hexapoda</taxon>
        <taxon>Insecta</taxon>
        <taxon>Pterygota</taxon>
        <taxon>Neoptera</taxon>
        <taxon>Endopterygota</taxon>
        <taxon>Hymenoptera</taxon>
        <taxon>Apocrita</taxon>
        <taxon>Aculeata</taxon>
        <taxon>Vespoidea</taxon>
        <taxon>Vespidae</taxon>
        <taxon>Vespinae</taxon>
        <taxon>Vespula</taxon>
    </lineage>
</organism>
<protein>
    <submittedName>
        <fullName evidence="1">Uncharacterized protein</fullName>
    </submittedName>
</protein>
<keyword evidence="2" id="KW-1185">Reference proteome</keyword>
<dbReference type="Proteomes" id="UP001607303">
    <property type="component" value="Unassembled WGS sequence"/>
</dbReference>